<dbReference type="SUPFAM" id="SSF109604">
    <property type="entry name" value="HD-domain/PDEase-like"/>
    <property type="match status" value="1"/>
</dbReference>
<evidence type="ECO:0000256" key="1">
    <source>
        <dbReference type="ARBA" id="ARBA00022801"/>
    </source>
</evidence>
<sequence length="319" mass="36602">MKEYYIGRFRTDDEIQDFFLVKSIAIKIGSNKKQYLDLMLGDSTGEIAAKKWDVADTELPSLNEIQDGDVIKIKANVTEWNGMRQLRVLKLRKAVATDDIDLMDFIKSAPEKAEDMYAFIYNKAAGMGDEDLRKLCIRILEDNKEKLMYYPAAAKNHHAELAGLLYHIKRMLMTAERICQVYTNLNGDLVMTGVIIHDIEKLNEIEADVLGMASGYSFEGQMLGHLVQGIKVIDRLTEELKIDKEKAIMLEHMILSHHYEPDFGSPKKPLFPEAEILHYLDMIDARMYDMQEALDATEPGGFSDRVWTLDNRKLYKPKN</sequence>
<reference evidence="3" key="2">
    <citation type="submission" date="2021-04" db="EMBL/GenBank/DDBJ databases">
        <authorList>
            <person name="Liu J."/>
        </authorList>
    </citation>
    <scope>NUCLEOTIDE SEQUENCE</scope>
    <source>
        <strain evidence="3">BAD-6</strain>
    </source>
</reference>
<dbReference type="InterPro" id="IPR012340">
    <property type="entry name" value="NA-bd_OB-fold"/>
</dbReference>
<dbReference type="SUPFAM" id="SSF50249">
    <property type="entry name" value="Nucleic acid-binding proteins"/>
    <property type="match status" value="1"/>
</dbReference>
<dbReference type="Gene3D" id="1.10.3210.10">
    <property type="entry name" value="Hypothetical protein af1432"/>
    <property type="match status" value="1"/>
</dbReference>
<dbReference type="CDD" id="cd00077">
    <property type="entry name" value="HDc"/>
    <property type="match status" value="1"/>
</dbReference>
<dbReference type="InterPro" id="IPR006674">
    <property type="entry name" value="HD_domain"/>
</dbReference>
<dbReference type="PANTHER" id="PTHR37294">
    <property type="entry name" value="3'-5' EXORIBONUCLEASE YHAM"/>
    <property type="match status" value="1"/>
</dbReference>
<evidence type="ECO:0000313" key="3">
    <source>
        <dbReference type="EMBL" id="MBR0598182.1"/>
    </source>
</evidence>
<accession>A0A8J7VZU3</accession>
<dbReference type="CDD" id="cd04492">
    <property type="entry name" value="YhaM_OBF_like"/>
    <property type="match status" value="1"/>
</dbReference>
<dbReference type="GO" id="GO:0031125">
    <property type="term" value="P:rRNA 3'-end processing"/>
    <property type="evidence" value="ECO:0007669"/>
    <property type="project" value="TreeGrafter"/>
</dbReference>
<dbReference type="EMBL" id="JAGSND010000005">
    <property type="protein sequence ID" value="MBR0598182.1"/>
    <property type="molecule type" value="Genomic_DNA"/>
</dbReference>
<dbReference type="Gene3D" id="2.40.50.140">
    <property type="entry name" value="Nucleic acid-binding proteins"/>
    <property type="match status" value="1"/>
</dbReference>
<keyword evidence="1" id="KW-0378">Hydrolase</keyword>
<dbReference type="PANTHER" id="PTHR37294:SF1">
    <property type="entry name" value="3'-5' EXORIBONUCLEASE YHAM"/>
    <property type="match status" value="1"/>
</dbReference>
<organism evidence="3 4">
    <name type="scientific">Sinanaerobacter chloroacetimidivorans</name>
    <dbReference type="NCBI Taxonomy" id="2818044"/>
    <lineage>
        <taxon>Bacteria</taxon>
        <taxon>Bacillati</taxon>
        <taxon>Bacillota</taxon>
        <taxon>Clostridia</taxon>
        <taxon>Peptostreptococcales</taxon>
        <taxon>Anaerovoracaceae</taxon>
        <taxon>Sinanaerobacter</taxon>
    </lineage>
</organism>
<evidence type="ECO:0000313" key="4">
    <source>
        <dbReference type="Proteomes" id="UP000675664"/>
    </source>
</evidence>
<reference evidence="3" key="1">
    <citation type="submission" date="2021-04" db="EMBL/GenBank/DDBJ databases">
        <title>Sinoanaerobacter chloroacetimidivorans sp. nov., an obligate anaerobic bacterium isolated from anaerobic sludge.</title>
        <authorList>
            <person name="Bao Y."/>
        </authorList>
    </citation>
    <scope>NUCLEOTIDE SEQUENCE</scope>
    <source>
        <strain evidence="3">BAD-6</strain>
    </source>
</reference>
<dbReference type="AlphaFoldDB" id="A0A8J7VZU3"/>
<dbReference type="Proteomes" id="UP000675664">
    <property type="component" value="Unassembled WGS sequence"/>
</dbReference>
<proteinExistence type="predicted"/>
<feature type="domain" description="HD" evidence="2">
    <location>
        <begin position="165"/>
        <end position="285"/>
    </location>
</feature>
<dbReference type="InterPro" id="IPR050798">
    <property type="entry name" value="YhaM_exoribonuc/phosphodiest"/>
</dbReference>
<gene>
    <name evidence="3" type="ORF">KCX82_09880</name>
</gene>
<dbReference type="GO" id="GO:0016787">
    <property type="term" value="F:hydrolase activity"/>
    <property type="evidence" value="ECO:0007669"/>
    <property type="project" value="UniProtKB-KW"/>
</dbReference>
<name>A0A8J7VZU3_9FIRM</name>
<dbReference type="InterPro" id="IPR003607">
    <property type="entry name" value="HD/PDEase_dom"/>
</dbReference>
<protein>
    <submittedName>
        <fullName evidence="3">HD domain-containing protein</fullName>
    </submittedName>
</protein>
<comment type="caution">
    <text evidence="3">The sequence shown here is derived from an EMBL/GenBank/DDBJ whole genome shotgun (WGS) entry which is preliminary data.</text>
</comment>
<dbReference type="RefSeq" id="WP_227018305.1">
    <property type="nucleotide sequence ID" value="NZ_JAGSND010000005.1"/>
</dbReference>
<keyword evidence="4" id="KW-1185">Reference proteome</keyword>
<dbReference type="Pfam" id="PF01966">
    <property type="entry name" value="HD"/>
    <property type="match status" value="1"/>
</dbReference>
<evidence type="ECO:0000259" key="2">
    <source>
        <dbReference type="Pfam" id="PF01966"/>
    </source>
</evidence>